<evidence type="ECO:0000313" key="1">
    <source>
        <dbReference type="EMBL" id="QJW95296.1"/>
    </source>
</evidence>
<dbReference type="AlphaFoldDB" id="A0A6M5YPM2"/>
<accession>A0A6M5YPM2</accession>
<keyword evidence="2" id="KW-1185">Reference proteome</keyword>
<name>A0A6M5YPM2_9BACT</name>
<gene>
    <name evidence="1" type="ORF">FTUN_2838</name>
</gene>
<sequence length="42" mass="4400">MNCEAAADVRKSRRLPLSGTVTVREGIAGDRVAYPVPIVAGC</sequence>
<proteinExistence type="predicted"/>
<protein>
    <submittedName>
        <fullName evidence="1">Uncharacterized protein</fullName>
    </submittedName>
</protein>
<evidence type="ECO:0000313" key="2">
    <source>
        <dbReference type="Proteomes" id="UP000503447"/>
    </source>
</evidence>
<organism evidence="1 2">
    <name type="scientific">Frigoriglobus tundricola</name>
    <dbReference type="NCBI Taxonomy" id="2774151"/>
    <lineage>
        <taxon>Bacteria</taxon>
        <taxon>Pseudomonadati</taxon>
        <taxon>Planctomycetota</taxon>
        <taxon>Planctomycetia</taxon>
        <taxon>Gemmatales</taxon>
        <taxon>Gemmataceae</taxon>
        <taxon>Frigoriglobus</taxon>
    </lineage>
</organism>
<reference evidence="2" key="1">
    <citation type="submission" date="2020-05" db="EMBL/GenBank/DDBJ databases">
        <title>Frigoriglobus tundricola gen. nov., sp. nov., a psychrotolerant cellulolytic planctomycete of the family Gemmataceae with two divergent copies of 16S rRNA gene.</title>
        <authorList>
            <person name="Kulichevskaya I.S."/>
            <person name="Ivanova A.A."/>
            <person name="Naumoff D.G."/>
            <person name="Beletsky A.V."/>
            <person name="Rijpstra W.I.C."/>
            <person name="Sinninghe Damste J.S."/>
            <person name="Mardanov A.V."/>
            <person name="Ravin N.V."/>
            <person name="Dedysh S.N."/>
        </authorList>
    </citation>
    <scope>NUCLEOTIDE SEQUENCE [LARGE SCALE GENOMIC DNA]</scope>
    <source>
        <strain evidence="2">PL17</strain>
    </source>
</reference>
<dbReference type="Proteomes" id="UP000503447">
    <property type="component" value="Chromosome"/>
</dbReference>
<dbReference type="EMBL" id="CP053452">
    <property type="protein sequence ID" value="QJW95296.1"/>
    <property type="molecule type" value="Genomic_DNA"/>
</dbReference>
<dbReference type="KEGG" id="ftj:FTUN_2838"/>